<proteinExistence type="predicted"/>
<dbReference type="Proteomes" id="UP001497522">
    <property type="component" value="Chromosome 14"/>
</dbReference>
<name>A0ABP1ANW2_9BRYO</name>
<reference evidence="1" key="1">
    <citation type="submission" date="2024-03" db="EMBL/GenBank/DDBJ databases">
        <authorList>
            <consortium name="ELIXIR-Norway"/>
            <consortium name="Elixir Norway"/>
        </authorList>
    </citation>
    <scope>NUCLEOTIDE SEQUENCE</scope>
</reference>
<protein>
    <submittedName>
        <fullName evidence="1">Uncharacterized protein</fullName>
    </submittedName>
</protein>
<gene>
    <name evidence="1" type="ORF">CSSPJE1EN2_LOCUS7232</name>
</gene>
<accession>A0ABP1ANW2</accession>
<keyword evidence="2" id="KW-1185">Reference proteome</keyword>
<evidence type="ECO:0000313" key="2">
    <source>
        <dbReference type="Proteomes" id="UP001497522"/>
    </source>
</evidence>
<sequence length="70" mass="7882">MSFKKDQPPCGAELQYHEIVELQPYRLLRSIDCDGALAVAVLRSDADARLQRTLERGVEGGLAKREGFRH</sequence>
<evidence type="ECO:0000313" key="1">
    <source>
        <dbReference type="EMBL" id="CAK9864237.1"/>
    </source>
</evidence>
<dbReference type="EMBL" id="OZ023715">
    <property type="protein sequence ID" value="CAK9864237.1"/>
    <property type="molecule type" value="Genomic_DNA"/>
</dbReference>
<organism evidence="1 2">
    <name type="scientific">Sphagnum jensenii</name>
    <dbReference type="NCBI Taxonomy" id="128206"/>
    <lineage>
        <taxon>Eukaryota</taxon>
        <taxon>Viridiplantae</taxon>
        <taxon>Streptophyta</taxon>
        <taxon>Embryophyta</taxon>
        <taxon>Bryophyta</taxon>
        <taxon>Sphagnophytina</taxon>
        <taxon>Sphagnopsida</taxon>
        <taxon>Sphagnales</taxon>
        <taxon>Sphagnaceae</taxon>
        <taxon>Sphagnum</taxon>
    </lineage>
</organism>